<evidence type="ECO:0000313" key="6">
    <source>
        <dbReference type="EMBL" id="VDK80280.1"/>
    </source>
</evidence>
<dbReference type="Gene3D" id="3.90.70.30">
    <property type="entry name" value="Phytochelatin synthase, N-terminal domain"/>
    <property type="match status" value="1"/>
</dbReference>
<evidence type="ECO:0000313" key="7">
    <source>
        <dbReference type="Proteomes" id="UP000277928"/>
    </source>
</evidence>
<keyword evidence="4" id="KW-0479">Metal-binding</keyword>
<sequence length="251" mass="28523">MQQQHTVQAKNFYRRKLPSSCVNFTSAEGKKLFIESLIKGYANVYFRLASHFLTQNEPSYCGLSTLVMVLNALEVDPGQVWKPPWRFYHESMLNCCVPLDTIKKTGITLSQFACLAECNKLCTELNYAESKSEFLSVFRENVKRCMAVDDKILVVSYNRQVLGQTGSGHFSPLGAYHEESDQILIMDVARFKYPPHWVPLTILRDAMLSVDAATGKPRGKGYLTLKFRSYIQPILHLQGNSNASKTLVDFY</sequence>
<dbReference type="InterPro" id="IPR040409">
    <property type="entry name" value="PCS-like"/>
</dbReference>
<dbReference type="EMBL" id="UYRX01000329">
    <property type="protein sequence ID" value="VDK80280.1"/>
    <property type="molecule type" value="Genomic_DNA"/>
</dbReference>
<dbReference type="FunFam" id="3.90.70.30:FF:000001">
    <property type="entry name" value="Glutathione gamma-glutamylcysteinyltransferase 1"/>
    <property type="match status" value="1"/>
</dbReference>
<name>A0A3P6TMC1_LITSI</name>
<reference evidence="6 7" key="1">
    <citation type="submission" date="2018-08" db="EMBL/GenBank/DDBJ databases">
        <authorList>
            <person name="Laetsch R D."/>
            <person name="Stevens L."/>
            <person name="Kumar S."/>
            <person name="Blaxter L. M."/>
        </authorList>
    </citation>
    <scope>NUCLEOTIDE SEQUENCE [LARGE SCALE GENOMIC DNA]</scope>
</reference>
<evidence type="ECO:0000256" key="4">
    <source>
        <dbReference type="ARBA" id="ARBA00022723"/>
    </source>
</evidence>
<evidence type="ECO:0000256" key="1">
    <source>
        <dbReference type="ARBA" id="ARBA00012468"/>
    </source>
</evidence>
<dbReference type="InterPro" id="IPR007719">
    <property type="entry name" value="PCS_N"/>
</dbReference>
<dbReference type="SUPFAM" id="SSF54001">
    <property type="entry name" value="Cysteine proteinases"/>
    <property type="match status" value="1"/>
</dbReference>
<proteinExistence type="predicted"/>
<dbReference type="GO" id="GO:0098849">
    <property type="term" value="P:cellular detoxification of cadmium ion"/>
    <property type="evidence" value="ECO:0007669"/>
    <property type="project" value="TreeGrafter"/>
</dbReference>
<dbReference type="InterPro" id="IPR038156">
    <property type="entry name" value="PCS_N_sf"/>
</dbReference>
<dbReference type="PROSITE" id="PS51443">
    <property type="entry name" value="PCS"/>
    <property type="match status" value="1"/>
</dbReference>
<dbReference type="GO" id="GO:0016756">
    <property type="term" value="F:glutathione gamma-glutamylcysteinyltransferase activity"/>
    <property type="evidence" value="ECO:0007669"/>
    <property type="project" value="UniProtKB-EC"/>
</dbReference>
<dbReference type="GO" id="GO:0010273">
    <property type="term" value="P:detoxification of copper ion"/>
    <property type="evidence" value="ECO:0007669"/>
    <property type="project" value="TreeGrafter"/>
</dbReference>
<dbReference type="GO" id="GO:0046872">
    <property type="term" value="F:metal ion binding"/>
    <property type="evidence" value="ECO:0007669"/>
    <property type="project" value="UniProtKB-KW"/>
</dbReference>
<evidence type="ECO:0000259" key="5">
    <source>
        <dbReference type="PROSITE" id="PS51443"/>
    </source>
</evidence>
<dbReference type="PANTHER" id="PTHR33447:SF2">
    <property type="entry name" value="GLUTATHIONE GAMMA-GLUTAMYLCYSTEINYLTRANSFERASE"/>
    <property type="match status" value="1"/>
</dbReference>
<dbReference type="Pfam" id="PF05023">
    <property type="entry name" value="Phytochelatin"/>
    <property type="match status" value="1"/>
</dbReference>
<organism evidence="6 7">
    <name type="scientific">Litomosoides sigmodontis</name>
    <name type="common">Filarial nematode worm</name>
    <dbReference type="NCBI Taxonomy" id="42156"/>
    <lineage>
        <taxon>Eukaryota</taxon>
        <taxon>Metazoa</taxon>
        <taxon>Ecdysozoa</taxon>
        <taxon>Nematoda</taxon>
        <taxon>Chromadorea</taxon>
        <taxon>Rhabditida</taxon>
        <taxon>Spirurina</taxon>
        <taxon>Spiruromorpha</taxon>
        <taxon>Filarioidea</taxon>
        <taxon>Onchocercidae</taxon>
        <taxon>Litomosoides</taxon>
    </lineage>
</organism>
<keyword evidence="7" id="KW-1185">Reference proteome</keyword>
<dbReference type="OrthoDB" id="448954at2759"/>
<evidence type="ECO:0000256" key="3">
    <source>
        <dbReference type="ARBA" id="ARBA00022679"/>
    </source>
</evidence>
<dbReference type="InterPro" id="IPR038765">
    <property type="entry name" value="Papain-like_cys_pep_sf"/>
</dbReference>
<feature type="domain" description="Peptidase C83" evidence="5">
    <location>
        <begin position="7"/>
        <end position="228"/>
    </location>
</feature>
<accession>A0A3P6TMC1</accession>
<dbReference type="AlphaFoldDB" id="A0A3P6TMC1"/>
<gene>
    <name evidence="6" type="ORF">NLS_LOCUS4843</name>
</gene>
<protein>
    <recommendedName>
        <fullName evidence="1">glutathione gamma-glutamylcysteinyltransferase</fullName>
        <ecNumber evidence="1">2.3.2.15</ecNumber>
    </recommendedName>
</protein>
<keyword evidence="3" id="KW-0808">Transferase</keyword>
<dbReference type="EC" id="2.3.2.15" evidence="1"/>
<dbReference type="GO" id="GO:0046938">
    <property type="term" value="P:phytochelatin biosynthetic process"/>
    <property type="evidence" value="ECO:0007669"/>
    <property type="project" value="InterPro"/>
</dbReference>
<dbReference type="PANTHER" id="PTHR33447">
    <property type="entry name" value="GLUTATHIONE GAMMA-GLUTAMYLCYSTEINYLTRANSFERASE"/>
    <property type="match status" value="1"/>
</dbReference>
<keyword evidence="2" id="KW-0104">Cadmium</keyword>
<dbReference type="Proteomes" id="UP000277928">
    <property type="component" value="Unassembled WGS sequence"/>
</dbReference>
<dbReference type="OMA" id="YNEQTDR"/>
<evidence type="ECO:0000256" key="2">
    <source>
        <dbReference type="ARBA" id="ARBA00022539"/>
    </source>
</evidence>